<reference evidence="1" key="2">
    <citation type="submission" date="2020-08" db="EMBL/GenBank/DDBJ databases">
        <title>Plant Genome Project.</title>
        <authorList>
            <person name="Zhang R.-G."/>
        </authorList>
    </citation>
    <scope>NUCLEOTIDE SEQUENCE</scope>
    <source>
        <strain evidence="1">Huo1</strain>
        <tissue evidence="1">Leaf</tissue>
    </source>
</reference>
<organism evidence="1">
    <name type="scientific">Salvia splendens</name>
    <name type="common">Scarlet sage</name>
    <dbReference type="NCBI Taxonomy" id="180675"/>
    <lineage>
        <taxon>Eukaryota</taxon>
        <taxon>Viridiplantae</taxon>
        <taxon>Streptophyta</taxon>
        <taxon>Embryophyta</taxon>
        <taxon>Tracheophyta</taxon>
        <taxon>Spermatophyta</taxon>
        <taxon>Magnoliopsida</taxon>
        <taxon>eudicotyledons</taxon>
        <taxon>Gunneridae</taxon>
        <taxon>Pentapetalae</taxon>
        <taxon>asterids</taxon>
        <taxon>lamiids</taxon>
        <taxon>Lamiales</taxon>
        <taxon>Lamiaceae</taxon>
        <taxon>Nepetoideae</taxon>
        <taxon>Mentheae</taxon>
        <taxon>Salviinae</taxon>
        <taxon>Salvia</taxon>
        <taxon>Salvia subgen. Calosphace</taxon>
        <taxon>core Calosphace</taxon>
    </lineage>
</organism>
<proteinExistence type="predicted"/>
<gene>
    <name evidence="1" type="ORF">SASPL_126204</name>
</gene>
<keyword evidence="2" id="KW-1185">Reference proteome</keyword>
<evidence type="ECO:0000313" key="2">
    <source>
        <dbReference type="Proteomes" id="UP000298416"/>
    </source>
</evidence>
<dbReference type="AlphaFoldDB" id="A0A8X8XLD9"/>
<accession>A0A8X8XLD9</accession>
<dbReference type="EMBL" id="PNBA02000009">
    <property type="protein sequence ID" value="KAG6413491.1"/>
    <property type="molecule type" value="Genomic_DNA"/>
</dbReference>
<sequence>MFTTFLNRHQNQMANPKVFFDMTIGSAPAGPIVIKLQKFNHKISYKCAATYYPMVNTTSSNMFTTFLNINQNQMANPKVFFDMTIGSAPADRIVIKLQKFNHKISYKCAATYYPIVNTSSSNMFTTFLNRNLNQMANPKVVFDMTISSAPSDRIVIKLQKFNHMISYKCAATYYPIVNTASSNMFTTFLNKNQNQMANPKVFFDMTIGSDSAGQIVIKLQKFNHKISYKCAATYYPIINTTSSNMFTTFLNRNQNQMANLKVFFDMTIGSAPADRIVIKLQKHQNMFTTFLNRNKNQMANPKVFFDMTIGSAPADRIVIKLQKFNHKISYKCAATYYPLVITASSNMFTIFLNRNLNQMANPKVFFDMTIGSAPDRPDRDQIAKNMFTTFLNRNQNQMANPKVFFDMTIGSAPAGRIVIKLQKFNHKISYKCAATYYPIVNTISSNMFTTFLNINQNQMANPKVFFDMTIGSAPADRIVIKLQKFNHKISYKCAATYYPIVYTASSNMFKTFLNRNQNQMANPKVFFDMTIGSAPAGPIVIKLQKFNHKISYMCAATYYPMVNTISSNMFTTFHNINQNQMANPKVFFDMTIGSAPADRIVIKLQKCNHMISYKYAQPITQ</sequence>
<protein>
    <submittedName>
        <fullName evidence="1">Uncharacterized protein</fullName>
    </submittedName>
</protein>
<comment type="caution">
    <text evidence="1">The sequence shown here is derived from an EMBL/GenBank/DDBJ whole genome shotgun (WGS) entry which is preliminary data.</text>
</comment>
<reference evidence="1" key="1">
    <citation type="submission" date="2018-01" db="EMBL/GenBank/DDBJ databases">
        <authorList>
            <person name="Mao J.F."/>
        </authorList>
    </citation>
    <scope>NUCLEOTIDE SEQUENCE</scope>
    <source>
        <strain evidence="1">Huo1</strain>
        <tissue evidence="1">Leaf</tissue>
    </source>
</reference>
<name>A0A8X8XLD9_SALSN</name>
<evidence type="ECO:0000313" key="1">
    <source>
        <dbReference type="EMBL" id="KAG6413491.1"/>
    </source>
</evidence>
<dbReference type="Proteomes" id="UP000298416">
    <property type="component" value="Unassembled WGS sequence"/>
</dbReference>